<dbReference type="PANTHER" id="PTHR36607:SF20">
    <property type="entry name" value="AMINOTRANSFERASE-LIKE PLANT MOBILE DOMAIN-CONTAINING PROTEIN"/>
    <property type="match status" value="1"/>
</dbReference>
<proteinExistence type="predicted"/>
<reference evidence="2" key="2">
    <citation type="journal article" date="2024" name="Plant">
        <title>Genomic evolution and insights into agronomic trait innovations of Sesamum species.</title>
        <authorList>
            <person name="Miao H."/>
            <person name="Wang L."/>
            <person name="Qu L."/>
            <person name="Liu H."/>
            <person name="Sun Y."/>
            <person name="Le M."/>
            <person name="Wang Q."/>
            <person name="Wei S."/>
            <person name="Zheng Y."/>
            <person name="Lin W."/>
            <person name="Duan Y."/>
            <person name="Cao H."/>
            <person name="Xiong S."/>
            <person name="Wang X."/>
            <person name="Wei L."/>
            <person name="Li C."/>
            <person name="Ma Q."/>
            <person name="Ju M."/>
            <person name="Zhao R."/>
            <person name="Li G."/>
            <person name="Mu C."/>
            <person name="Tian Q."/>
            <person name="Mei H."/>
            <person name="Zhang T."/>
            <person name="Gao T."/>
            <person name="Zhang H."/>
        </authorList>
    </citation>
    <scope>NUCLEOTIDE SEQUENCE</scope>
    <source>
        <strain evidence="2">G02</strain>
    </source>
</reference>
<dbReference type="EMBL" id="JACGWJ010000004">
    <property type="protein sequence ID" value="KAL0423412.1"/>
    <property type="molecule type" value="Genomic_DNA"/>
</dbReference>
<dbReference type="Pfam" id="PF10536">
    <property type="entry name" value="PMD"/>
    <property type="match status" value="1"/>
</dbReference>
<accession>A0AAW2V2K3</accession>
<evidence type="ECO:0000313" key="2">
    <source>
        <dbReference type="EMBL" id="KAL0423412.1"/>
    </source>
</evidence>
<sequence length="392" mass="43784">MDFEDHAEPFLGIVIQSGKDKFKLKGTTLCVHEPANEWTKDVLGYHANILHATKIHTAVHASLFTYVYNKHVVQAFLKLWCPSTNTLHAAIGEISISLWDIRGLYGLPIRAEFYDEVVPFSKDLLGDETCNSSIPRSCKYLLLAYHHLPKDSDGVLIFYWVGFWFKGPLLCAIPADIRDETYVAAFLSCWLCSVVLPFSKAGKIRASSFKVASRMAHEKNTKVVLRLNHLPNLEKGSKDDQATPAVAIEVAKPTATTSKRKHNIFIDNLVTALSGKNDVIFALPISNGQLSNPQPLEKLAGLEEGVLITPEGSIGSVNGICEFDLPQADAVLNANLQLVSKNDHPSIETPSKCLKVVLLAIMEKYPLVEDIWRSRRRPLRVHFGHHFFYRSE</sequence>
<name>A0AAW2V2K3_SESRA</name>
<feature type="domain" description="Aminotransferase-like plant mobile" evidence="1">
    <location>
        <begin position="55"/>
        <end position="218"/>
    </location>
</feature>
<protein>
    <recommendedName>
        <fullName evidence="1">Aminotransferase-like plant mobile domain-containing protein</fullName>
    </recommendedName>
</protein>
<organism evidence="2">
    <name type="scientific">Sesamum radiatum</name>
    <name type="common">Black benniseed</name>
    <dbReference type="NCBI Taxonomy" id="300843"/>
    <lineage>
        <taxon>Eukaryota</taxon>
        <taxon>Viridiplantae</taxon>
        <taxon>Streptophyta</taxon>
        <taxon>Embryophyta</taxon>
        <taxon>Tracheophyta</taxon>
        <taxon>Spermatophyta</taxon>
        <taxon>Magnoliopsida</taxon>
        <taxon>eudicotyledons</taxon>
        <taxon>Gunneridae</taxon>
        <taxon>Pentapetalae</taxon>
        <taxon>asterids</taxon>
        <taxon>lamiids</taxon>
        <taxon>Lamiales</taxon>
        <taxon>Pedaliaceae</taxon>
        <taxon>Sesamum</taxon>
    </lineage>
</organism>
<reference evidence="2" key="1">
    <citation type="submission" date="2020-06" db="EMBL/GenBank/DDBJ databases">
        <authorList>
            <person name="Li T."/>
            <person name="Hu X."/>
            <person name="Zhang T."/>
            <person name="Song X."/>
            <person name="Zhang H."/>
            <person name="Dai N."/>
            <person name="Sheng W."/>
            <person name="Hou X."/>
            <person name="Wei L."/>
        </authorList>
    </citation>
    <scope>NUCLEOTIDE SEQUENCE</scope>
    <source>
        <strain evidence="2">G02</strain>
        <tissue evidence="2">Leaf</tissue>
    </source>
</reference>
<dbReference type="AlphaFoldDB" id="A0AAW2V2K3"/>
<comment type="caution">
    <text evidence="2">The sequence shown here is derived from an EMBL/GenBank/DDBJ whole genome shotgun (WGS) entry which is preliminary data.</text>
</comment>
<dbReference type="InterPro" id="IPR019557">
    <property type="entry name" value="AminoTfrase-like_pln_mobile"/>
</dbReference>
<dbReference type="PANTHER" id="PTHR36607">
    <property type="entry name" value="1,2-DIHYDROXY-3-KETO-5-METHYLTHIOPENTENE DIOXYGENASE 4"/>
    <property type="match status" value="1"/>
</dbReference>
<evidence type="ECO:0000259" key="1">
    <source>
        <dbReference type="Pfam" id="PF10536"/>
    </source>
</evidence>
<gene>
    <name evidence="2" type="ORF">Sradi_0876000</name>
</gene>